<dbReference type="GO" id="GO:0004519">
    <property type="term" value="F:endonuclease activity"/>
    <property type="evidence" value="ECO:0007669"/>
    <property type="project" value="UniProtKB-KW"/>
</dbReference>
<dbReference type="InterPro" id="IPR027794">
    <property type="entry name" value="tRNase_Z_dom"/>
</dbReference>
<evidence type="ECO:0000313" key="3">
    <source>
        <dbReference type="Proteomes" id="UP000887566"/>
    </source>
</evidence>
<dbReference type="AlphaFoldDB" id="A0A914UTD9"/>
<protein>
    <submittedName>
        <fullName evidence="4">TRNase Z endonuclease domain-containing protein</fullName>
    </submittedName>
</protein>
<feature type="compositionally biased region" description="Basic and acidic residues" evidence="1">
    <location>
        <begin position="60"/>
        <end position="69"/>
    </location>
</feature>
<evidence type="ECO:0000259" key="2">
    <source>
        <dbReference type="Pfam" id="PF13691"/>
    </source>
</evidence>
<feature type="region of interest" description="Disordered" evidence="1">
    <location>
        <begin position="48"/>
        <end position="85"/>
    </location>
</feature>
<reference evidence="4" key="1">
    <citation type="submission" date="2022-11" db="UniProtKB">
        <authorList>
            <consortium name="WormBaseParasite"/>
        </authorList>
    </citation>
    <scope>IDENTIFICATION</scope>
</reference>
<feature type="domain" description="tRNase Z endonuclease" evidence="2">
    <location>
        <begin position="164"/>
        <end position="221"/>
    </location>
</feature>
<organism evidence="3 4">
    <name type="scientific">Plectus sambesii</name>
    <dbReference type="NCBI Taxonomy" id="2011161"/>
    <lineage>
        <taxon>Eukaryota</taxon>
        <taxon>Metazoa</taxon>
        <taxon>Ecdysozoa</taxon>
        <taxon>Nematoda</taxon>
        <taxon>Chromadorea</taxon>
        <taxon>Plectida</taxon>
        <taxon>Plectina</taxon>
        <taxon>Plectoidea</taxon>
        <taxon>Plectidae</taxon>
        <taxon>Plectus</taxon>
    </lineage>
</organism>
<dbReference type="GO" id="GO:0008033">
    <property type="term" value="P:tRNA processing"/>
    <property type="evidence" value="ECO:0007669"/>
    <property type="project" value="UniProtKB-KW"/>
</dbReference>
<dbReference type="GO" id="GO:0016787">
    <property type="term" value="F:hydrolase activity"/>
    <property type="evidence" value="ECO:0007669"/>
    <property type="project" value="UniProtKB-KW"/>
</dbReference>
<proteinExistence type="predicted"/>
<name>A0A914UTD9_9BILA</name>
<feature type="region of interest" description="Disordered" evidence="1">
    <location>
        <begin position="101"/>
        <end position="120"/>
    </location>
</feature>
<evidence type="ECO:0000313" key="4">
    <source>
        <dbReference type="WBParaSite" id="PSAMB.scaffold12216size2882.g34739.t1"/>
    </source>
</evidence>
<dbReference type="Proteomes" id="UP000887566">
    <property type="component" value="Unplaced"/>
</dbReference>
<dbReference type="SUPFAM" id="SSF56281">
    <property type="entry name" value="Metallo-hydrolase/oxidoreductase"/>
    <property type="match status" value="1"/>
</dbReference>
<dbReference type="GO" id="GO:0046872">
    <property type="term" value="F:metal ion binding"/>
    <property type="evidence" value="ECO:0007669"/>
    <property type="project" value="UniProtKB-KW"/>
</dbReference>
<evidence type="ECO:0000256" key="1">
    <source>
        <dbReference type="SAM" id="MobiDB-lite"/>
    </source>
</evidence>
<dbReference type="InterPro" id="IPR036866">
    <property type="entry name" value="RibonucZ/Hydroxyglut_hydro"/>
</dbReference>
<keyword evidence="3" id="KW-1185">Reference proteome</keyword>
<sequence>MVLFRRSCSLLQSRIDLALFNRASQLGRALPYFCFAPVEPCSSALVTNSRRHHNSFPRRPGGDGRDRRQSGSKQQSELEKESFAEDNDKELWRHLRRRINDQQAQAKKEPIGSERCRQPQSTITSRTITMNALRNTREQKKGANAPLSDSTIQKSPSNATIEILSNGTANVRPCVALRTTFQLYLFDCPEGTYRHMCGTRLNHRSLFDVFITRGDWEHTGGVPGVVVSKEQFQHK</sequence>
<dbReference type="Gene3D" id="3.60.15.10">
    <property type="entry name" value="Ribonuclease Z/Hydroxyacylglutathione hydrolase-like"/>
    <property type="match status" value="1"/>
</dbReference>
<dbReference type="Pfam" id="PF13691">
    <property type="entry name" value="Lactamase_B_4"/>
    <property type="match status" value="1"/>
</dbReference>
<feature type="compositionally biased region" description="Basic and acidic residues" evidence="1">
    <location>
        <begin position="106"/>
        <end position="117"/>
    </location>
</feature>
<dbReference type="WBParaSite" id="PSAMB.scaffold12216size2882.g34739.t1">
    <property type="protein sequence ID" value="PSAMB.scaffold12216size2882.g34739.t1"/>
    <property type="gene ID" value="PSAMB.scaffold12216size2882.g34739"/>
</dbReference>
<accession>A0A914UTD9</accession>